<feature type="domain" description="GGDEF" evidence="2">
    <location>
        <begin position="356"/>
        <end position="489"/>
    </location>
</feature>
<dbReference type="SMART" id="SM00267">
    <property type="entry name" value="GGDEF"/>
    <property type="match status" value="1"/>
</dbReference>
<dbReference type="CDD" id="cd01949">
    <property type="entry name" value="GGDEF"/>
    <property type="match status" value="1"/>
</dbReference>
<feature type="transmembrane region" description="Helical" evidence="1">
    <location>
        <begin position="27"/>
        <end position="48"/>
    </location>
</feature>
<dbReference type="InterPro" id="IPR052163">
    <property type="entry name" value="DGC-Regulatory_Protein"/>
</dbReference>
<dbReference type="PANTHER" id="PTHR46663:SF2">
    <property type="entry name" value="GGDEF DOMAIN-CONTAINING PROTEIN"/>
    <property type="match status" value="1"/>
</dbReference>
<dbReference type="PANTHER" id="PTHR46663">
    <property type="entry name" value="DIGUANYLATE CYCLASE DGCT-RELATED"/>
    <property type="match status" value="1"/>
</dbReference>
<keyword evidence="3" id="KW-0548">Nucleotidyltransferase</keyword>
<accession>A0A0M6ZB46</accession>
<proteinExistence type="predicted"/>
<dbReference type="Gene3D" id="3.30.70.270">
    <property type="match status" value="1"/>
</dbReference>
<dbReference type="AlphaFoldDB" id="A0A0M6ZB46"/>
<protein>
    <submittedName>
        <fullName evidence="3">Putative diguanylate cyclase YcdT</fullName>
        <ecNumber evidence="3">2.7.7.65</ecNumber>
    </submittedName>
</protein>
<dbReference type="NCBIfam" id="TIGR00254">
    <property type="entry name" value="GGDEF"/>
    <property type="match status" value="1"/>
</dbReference>
<dbReference type="SUPFAM" id="SSF55073">
    <property type="entry name" value="Nucleotide cyclase"/>
    <property type="match status" value="1"/>
</dbReference>
<evidence type="ECO:0000313" key="3">
    <source>
        <dbReference type="EMBL" id="CTQ77352.1"/>
    </source>
</evidence>
<dbReference type="FunFam" id="3.30.70.270:FF:000001">
    <property type="entry name" value="Diguanylate cyclase domain protein"/>
    <property type="match status" value="1"/>
</dbReference>
<dbReference type="STRING" id="311410.LA5095_03825"/>
<reference evidence="4" key="1">
    <citation type="submission" date="2015-07" db="EMBL/GenBank/DDBJ databases">
        <authorList>
            <person name="Rodrigo-Torres Lidia"/>
            <person name="Arahal R.David."/>
        </authorList>
    </citation>
    <scope>NUCLEOTIDE SEQUENCE [LARGE SCALE GENOMIC DNA]</scope>
    <source>
        <strain evidence="4">CECT 5096</strain>
    </source>
</reference>
<keyword evidence="1" id="KW-0472">Membrane</keyword>
<organism evidence="3 4">
    <name type="scientific">Roseibium album</name>
    <dbReference type="NCBI Taxonomy" id="311410"/>
    <lineage>
        <taxon>Bacteria</taxon>
        <taxon>Pseudomonadati</taxon>
        <taxon>Pseudomonadota</taxon>
        <taxon>Alphaproteobacteria</taxon>
        <taxon>Hyphomicrobiales</taxon>
        <taxon>Stappiaceae</taxon>
        <taxon>Roseibium</taxon>
    </lineage>
</organism>
<dbReference type="InterPro" id="IPR043128">
    <property type="entry name" value="Rev_trsase/Diguanyl_cyclase"/>
</dbReference>
<dbReference type="EC" id="2.7.7.65" evidence="3"/>
<sequence length="512" mass="55910">MTGDKQTETMPANGIGETVQNVRLRHFAYGSISLLLAGGVFAMAYLFMSTTQSADELALRHERALVTEALEHSLELEARHQTFVAVNDKTAREVQIDDRIDEAFAHEIARQMWLDFHHDWTLIVDGRNDLILVAAEDEIVPSATGQEVLDTTRDLVAKARIGYQTVRRPSADGFKVKYVEKGKLAPIYATDVRNIDGRPALVSAMAIVPESPDLSLPDGPPGVIVSVSLIEEAFLSEIGETLLLENFTYVAGTGHHQASVPVSAHGHQPIGYFEWTSAAPGSKIRSTIGPIAAVLMLVFIAIGVFFARRLAQKSRALEDSEALNRRMASHDLMTGLANRPHFHAALDRAIAQCQTTPCAVMAIDLDRFKAVNDTYGHVAGDMVIRQVAQRLRKVLSGHALIARTGGDEFVALLRGPVDDNRLRWLSDTLIEAIAQPVPVSGGLAQIGVSIGWASAPKHADTASHLLALADQALYSAKENGRNMAVCIEDLYQQQQQLDQQDSRSIKRRAVRG</sequence>
<dbReference type="Pfam" id="PF05228">
    <property type="entry name" value="CHASE4"/>
    <property type="match status" value="1"/>
</dbReference>
<dbReference type="GO" id="GO:0052621">
    <property type="term" value="F:diguanylate cyclase activity"/>
    <property type="evidence" value="ECO:0007669"/>
    <property type="project" value="UniProtKB-EC"/>
</dbReference>
<dbReference type="Proteomes" id="UP000049983">
    <property type="component" value="Unassembled WGS sequence"/>
</dbReference>
<dbReference type="InterPro" id="IPR029787">
    <property type="entry name" value="Nucleotide_cyclase"/>
</dbReference>
<name>A0A0M6ZB46_9HYPH</name>
<dbReference type="RefSeq" id="WP_055117736.1">
    <property type="nucleotide sequence ID" value="NZ_CXWA01000004.1"/>
</dbReference>
<dbReference type="PROSITE" id="PS50887">
    <property type="entry name" value="GGDEF"/>
    <property type="match status" value="1"/>
</dbReference>
<keyword evidence="3" id="KW-0808">Transferase</keyword>
<dbReference type="EMBL" id="CXWC01000013">
    <property type="protein sequence ID" value="CTQ77352.1"/>
    <property type="molecule type" value="Genomic_DNA"/>
</dbReference>
<dbReference type="Pfam" id="PF00990">
    <property type="entry name" value="GGDEF"/>
    <property type="match status" value="1"/>
</dbReference>
<keyword evidence="1" id="KW-1133">Transmembrane helix</keyword>
<dbReference type="InterPro" id="IPR000160">
    <property type="entry name" value="GGDEF_dom"/>
</dbReference>
<gene>
    <name evidence="3" type="primary">ycdT_2</name>
    <name evidence="3" type="ORF">LA5096_05107</name>
</gene>
<feature type="transmembrane region" description="Helical" evidence="1">
    <location>
        <begin position="288"/>
        <end position="307"/>
    </location>
</feature>
<dbReference type="OrthoDB" id="9812260at2"/>
<keyword evidence="4" id="KW-1185">Reference proteome</keyword>
<keyword evidence="1" id="KW-0812">Transmembrane</keyword>
<dbReference type="GeneID" id="97672370"/>
<dbReference type="InterPro" id="IPR007892">
    <property type="entry name" value="CHASE4"/>
</dbReference>
<evidence type="ECO:0000259" key="2">
    <source>
        <dbReference type="PROSITE" id="PS50887"/>
    </source>
</evidence>
<evidence type="ECO:0000313" key="4">
    <source>
        <dbReference type="Proteomes" id="UP000049983"/>
    </source>
</evidence>
<evidence type="ECO:0000256" key="1">
    <source>
        <dbReference type="SAM" id="Phobius"/>
    </source>
</evidence>